<dbReference type="HOGENOM" id="CLU_925527_0_0_1"/>
<organism evidence="2">
    <name type="scientific">Oryza meridionalis</name>
    <dbReference type="NCBI Taxonomy" id="40149"/>
    <lineage>
        <taxon>Eukaryota</taxon>
        <taxon>Viridiplantae</taxon>
        <taxon>Streptophyta</taxon>
        <taxon>Embryophyta</taxon>
        <taxon>Tracheophyta</taxon>
        <taxon>Spermatophyta</taxon>
        <taxon>Magnoliopsida</taxon>
        <taxon>Liliopsida</taxon>
        <taxon>Poales</taxon>
        <taxon>Poaceae</taxon>
        <taxon>BOP clade</taxon>
        <taxon>Oryzoideae</taxon>
        <taxon>Oryzeae</taxon>
        <taxon>Oryzinae</taxon>
        <taxon>Oryza</taxon>
    </lineage>
</organism>
<name>A0A0E0EHI9_9ORYZ</name>
<protein>
    <submittedName>
        <fullName evidence="2">Uncharacterized protein</fullName>
    </submittedName>
</protein>
<feature type="region of interest" description="Disordered" evidence="1">
    <location>
        <begin position="280"/>
        <end position="301"/>
    </location>
</feature>
<accession>A0A0E0EHI9</accession>
<dbReference type="AlphaFoldDB" id="A0A0E0EHI9"/>
<reference evidence="2" key="1">
    <citation type="submission" date="2015-04" db="UniProtKB">
        <authorList>
            <consortium name="EnsemblPlants"/>
        </authorList>
    </citation>
    <scope>IDENTIFICATION</scope>
</reference>
<reference evidence="2" key="2">
    <citation type="submission" date="2018-05" db="EMBL/GenBank/DDBJ databases">
        <title>OmerRS3 (Oryza meridionalis Reference Sequence Version 3).</title>
        <authorList>
            <person name="Zhang J."/>
            <person name="Kudrna D."/>
            <person name="Lee S."/>
            <person name="Talag J."/>
            <person name="Welchert J."/>
            <person name="Wing R.A."/>
        </authorList>
    </citation>
    <scope>NUCLEOTIDE SEQUENCE [LARGE SCALE GENOMIC DNA]</scope>
    <source>
        <strain evidence="2">cv. OR44</strain>
    </source>
</reference>
<evidence type="ECO:0000256" key="1">
    <source>
        <dbReference type="SAM" id="MobiDB-lite"/>
    </source>
</evidence>
<dbReference type="Gramene" id="OMERI08G02170.1">
    <property type="protein sequence ID" value="OMERI08G02170.1"/>
    <property type="gene ID" value="OMERI08G02170"/>
</dbReference>
<dbReference type="EnsemblPlants" id="OMERI08G02170.1">
    <property type="protein sequence ID" value="OMERI08G02170.1"/>
    <property type="gene ID" value="OMERI08G02170"/>
</dbReference>
<sequence length="301" mass="32469">MEIRKEGGGGQWRMAWAERAARTAARWREGGRRSMADEEAWLSSTECEAESGEDEHGKGVAYEIGAAASGGSETAGSRGSHRGCLRAVAERRDDDGLKWGGGEDAVSATRWGRTAMGDAVEEVGDGGTGVDGVVGERRRWRRWGRRRGGGATRWGSDGDGGAVSATRWGRTGMGDGGGCDGCGRGGGCDGCGRYPPMREDEPRSWVGNPPRHLDGDTWYTVSTLDLRPPVHATGGELVSWEFDLHLYKSTSHSNGWITKRLCLKEFVRDKAIPLPKSVDRLYHETGKRPSPSAARPAPSRL</sequence>
<evidence type="ECO:0000313" key="3">
    <source>
        <dbReference type="Proteomes" id="UP000008021"/>
    </source>
</evidence>
<evidence type="ECO:0000313" key="2">
    <source>
        <dbReference type="EnsemblPlants" id="OMERI08G02170.1"/>
    </source>
</evidence>
<keyword evidence="3" id="KW-1185">Reference proteome</keyword>
<proteinExistence type="predicted"/>
<dbReference type="Proteomes" id="UP000008021">
    <property type="component" value="Chromosome 8"/>
</dbReference>
<feature type="compositionally biased region" description="Low complexity" evidence="1">
    <location>
        <begin position="288"/>
        <end position="301"/>
    </location>
</feature>